<dbReference type="InterPro" id="IPR013010">
    <property type="entry name" value="Znf_SIAH"/>
</dbReference>
<dbReference type="InterPro" id="IPR013083">
    <property type="entry name" value="Znf_RING/FYVE/PHD"/>
</dbReference>
<evidence type="ECO:0000313" key="6">
    <source>
        <dbReference type="EMBL" id="KAK8407040.1"/>
    </source>
</evidence>
<dbReference type="AlphaFoldDB" id="A0AAW0V7I1"/>
<feature type="non-terminal residue" evidence="6">
    <location>
        <position position="467"/>
    </location>
</feature>
<dbReference type="Pfam" id="PF21361">
    <property type="entry name" value="Sina_ZnF"/>
    <property type="match status" value="1"/>
</dbReference>
<evidence type="ECO:0000259" key="5">
    <source>
        <dbReference type="PROSITE" id="PS51081"/>
    </source>
</evidence>
<proteinExistence type="predicted"/>
<organism evidence="6 7">
    <name type="scientific">Scylla paramamosain</name>
    <name type="common">Mud crab</name>
    <dbReference type="NCBI Taxonomy" id="85552"/>
    <lineage>
        <taxon>Eukaryota</taxon>
        <taxon>Metazoa</taxon>
        <taxon>Ecdysozoa</taxon>
        <taxon>Arthropoda</taxon>
        <taxon>Crustacea</taxon>
        <taxon>Multicrustacea</taxon>
        <taxon>Malacostraca</taxon>
        <taxon>Eumalacostraca</taxon>
        <taxon>Eucarida</taxon>
        <taxon>Decapoda</taxon>
        <taxon>Pleocyemata</taxon>
        <taxon>Brachyura</taxon>
        <taxon>Eubrachyura</taxon>
        <taxon>Portunoidea</taxon>
        <taxon>Portunidae</taxon>
        <taxon>Portuninae</taxon>
        <taxon>Scylla</taxon>
    </lineage>
</organism>
<dbReference type="SUPFAM" id="SSF49599">
    <property type="entry name" value="TRAF domain-like"/>
    <property type="match status" value="1"/>
</dbReference>
<dbReference type="PANTHER" id="PTHR38566">
    <property type="entry name" value="RNA_LIG_T4_1 DOMAIN-CONTAINING PROTEIN"/>
    <property type="match status" value="1"/>
</dbReference>
<dbReference type="InterPro" id="IPR057680">
    <property type="entry name" value="DUF7920"/>
</dbReference>
<protein>
    <recommendedName>
        <fullName evidence="5">SIAH-type domain-containing protein</fullName>
    </recommendedName>
</protein>
<keyword evidence="7" id="KW-1185">Reference proteome</keyword>
<name>A0AAW0V7I1_SCYPA</name>
<dbReference type="EMBL" id="JARAKH010000002">
    <property type="protein sequence ID" value="KAK8407040.1"/>
    <property type="molecule type" value="Genomic_DNA"/>
</dbReference>
<evidence type="ECO:0000313" key="7">
    <source>
        <dbReference type="Proteomes" id="UP001487740"/>
    </source>
</evidence>
<dbReference type="Pfam" id="PF25536">
    <property type="entry name" value="DUF7920"/>
    <property type="match status" value="1"/>
</dbReference>
<accession>A0AAW0V7I1</accession>
<dbReference type="Proteomes" id="UP001487740">
    <property type="component" value="Unassembled WGS sequence"/>
</dbReference>
<evidence type="ECO:0000256" key="2">
    <source>
        <dbReference type="ARBA" id="ARBA00022771"/>
    </source>
</evidence>
<evidence type="ECO:0000256" key="4">
    <source>
        <dbReference type="PROSITE-ProRule" id="PRU00455"/>
    </source>
</evidence>
<keyword evidence="3" id="KW-0862">Zinc</keyword>
<evidence type="ECO:0000256" key="3">
    <source>
        <dbReference type="ARBA" id="ARBA00022833"/>
    </source>
</evidence>
<comment type="caution">
    <text evidence="6">The sequence shown here is derived from an EMBL/GenBank/DDBJ whole genome shotgun (WGS) entry which is preliminary data.</text>
</comment>
<dbReference type="PROSITE" id="PS51081">
    <property type="entry name" value="ZF_SIAH"/>
    <property type="match status" value="1"/>
</dbReference>
<dbReference type="GO" id="GO:0008270">
    <property type="term" value="F:zinc ion binding"/>
    <property type="evidence" value="ECO:0007669"/>
    <property type="project" value="UniProtKB-KW"/>
</dbReference>
<keyword evidence="1" id="KW-0479">Metal-binding</keyword>
<dbReference type="Gene3D" id="3.30.40.10">
    <property type="entry name" value="Zinc/RING finger domain, C3HC4 (zinc finger)"/>
    <property type="match status" value="1"/>
</dbReference>
<evidence type="ECO:0000256" key="1">
    <source>
        <dbReference type="ARBA" id="ARBA00022723"/>
    </source>
</evidence>
<keyword evidence="2 4" id="KW-0863">Zinc-finger</keyword>
<reference evidence="6 7" key="1">
    <citation type="submission" date="2023-03" db="EMBL/GenBank/DDBJ databases">
        <title>High-quality genome of Scylla paramamosain provides insights in environmental adaptation.</title>
        <authorList>
            <person name="Zhang L."/>
        </authorList>
    </citation>
    <scope>NUCLEOTIDE SEQUENCE [LARGE SCALE GENOMIC DNA]</scope>
    <source>
        <strain evidence="6">LZ_2023a</strain>
        <tissue evidence="6">Muscle</tissue>
    </source>
</reference>
<sequence>MVSHQLIAEELLPCEAVQMGLDSVVLKAYKQSLCPHLLSQMEYITAGAEENQRAEELLRFANSKKAEKLLSVIIAPVPSSILPFGCSADLLDIRMGRSGPDDKIYNKYTDIRMMIPRGTTILQWKSNRSSWSSVVIYGHKKFTGGIGDEDEEQPENNEKWREYFIGDPNEATKVVCMDKLNGEAAHISCRYIDDQFYLIVGSKNVHMLIRGTNDIDLYEGSRYEYAKAIARTVCNTLTSLDAWKRHLLLSFLHHTRCTLVGEILQVKNQHIVNLSHLTKPEVVIISLTPTYTGCQGKSLLSMPPHRLLDLCHALGLHTASYTIISVAQAMDQKEHVRKKKDSEGEVFYYLDKNEDTIGLVKVKTVWYVILRALREKAVYSFTAAKKKSSRWDISDCIKSTHKRFTEIQKWLKFSDKYLQSWQNLADSGCSATLLHTDKTEHEDTCEFRPYMCPCPSASCKWQGSLEQ</sequence>
<gene>
    <name evidence="6" type="ORF">O3P69_007531</name>
</gene>
<dbReference type="PANTHER" id="PTHR38566:SF1">
    <property type="entry name" value="CHROMOSOME UNDETERMINED SCAFFOLD_18, WHOLE GENOME SHOTGUN SEQUENCE"/>
    <property type="match status" value="1"/>
</dbReference>
<feature type="domain" description="SIAH-type" evidence="5">
    <location>
        <begin position="417"/>
        <end position="467"/>
    </location>
</feature>